<evidence type="ECO:0000313" key="8">
    <source>
        <dbReference type="Proteomes" id="UP000663870"/>
    </source>
</evidence>
<organism evidence="5 7">
    <name type="scientific">Rotaria sordida</name>
    <dbReference type="NCBI Taxonomy" id="392033"/>
    <lineage>
        <taxon>Eukaryota</taxon>
        <taxon>Metazoa</taxon>
        <taxon>Spiralia</taxon>
        <taxon>Gnathifera</taxon>
        <taxon>Rotifera</taxon>
        <taxon>Eurotatoria</taxon>
        <taxon>Bdelloidea</taxon>
        <taxon>Philodinida</taxon>
        <taxon>Philodinidae</taxon>
        <taxon>Rotaria</taxon>
    </lineage>
</organism>
<gene>
    <name evidence="5" type="ORF">JBS370_LOCUS34518</name>
    <name evidence="4" type="ORF">JXQ802_LOCUS50671</name>
    <name evidence="6" type="ORF">OTI717_LOCUS38487</name>
    <name evidence="1" type="ORF">PYM288_LOCUS34494</name>
    <name evidence="2" type="ORF">RFH988_LOCUS35540</name>
    <name evidence="3" type="ORF">ZHD862_LOCUS34573</name>
</gene>
<name>A0A819YQ84_9BILA</name>
<evidence type="ECO:0000313" key="1">
    <source>
        <dbReference type="EMBL" id="CAF1394292.1"/>
    </source>
</evidence>
<dbReference type="Proteomes" id="UP000663870">
    <property type="component" value="Unassembled WGS sequence"/>
</dbReference>
<comment type="caution">
    <text evidence="5">The sequence shown here is derived from an EMBL/GenBank/DDBJ whole genome shotgun (WGS) entry which is preliminary data.</text>
</comment>
<evidence type="ECO:0000313" key="3">
    <source>
        <dbReference type="EMBL" id="CAF1435401.1"/>
    </source>
</evidence>
<dbReference type="EMBL" id="CAJOBD010011014">
    <property type="protein sequence ID" value="CAF4161325.1"/>
    <property type="molecule type" value="Genomic_DNA"/>
</dbReference>
<dbReference type="Proteomes" id="UP000663882">
    <property type="component" value="Unassembled WGS sequence"/>
</dbReference>
<dbReference type="EMBL" id="CAJNOL010006777">
    <property type="protein sequence ID" value="CAF1621665.1"/>
    <property type="molecule type" value="Genomic_DNA"/>
</dbReference>
<keyword evidence="8" id="KW-1185">Reference proteome</keyword>
<evidence type="ECO:0000313" key="2">
    <source>
        <dbReference type="EMBL" id="CAF1419792.1"/>
    </source>
</evidence>
<dbReference type="Proteomes" id="UP000663836">
    <property type="component" value="Unassembled WGS sequence"/>
</dbReference>
<evidence type="ECO:0000313" key="7">
    <source>
        <dbReference type="Proteomes" id="UP000663836"/>
    </source>
</evidence>
<sequence length="113" mass="13363">MSDSYKKTVEQFTEIINARHVNHLDKVLEENVEKSENSKVIYKNIEEAREYYSMEHEAHPSENFLLTQFGEEDQDNHRLTAILSYNKHDYATTYTFSPLGKIQKINSILQEQH</sequence>
<dbReference type="Proteomes" id="UP000663864">
    <property type="component" value="Unassembled WGS sequence"/>
</dbReference>
<dbReference type="AlphaFoldDB" id="A0A819YQ84"/>
<accession>A0A819YQ84</accession>
<dbReference type="EMBL" id="CAJOAX010021076">
    <property type="protein sequence ID" value="CAF4199027.1"/>
    <property type="molecule type" value="Genomic_DNA"/>
</dbReference>
<protein>
    <submittedName>
        <fullName evidence="5">Uncharacterized protein</fullName>
    </submittedName>
</protein>
<evidence type="ECO:0000313" key="4">
    <source>
        <dbReference type="EMBL" id="CAF1621665.1"/>
    </source>
</evidence>
<dbReference type="Proteomes" id="UP000663854">
    <property type="component" value="Unassembled WGS sequence"/>
</dbReference>
<proteinExistence type="predicted"/>
<evidence type="ECO:0000313" key="6">
    <source>
        <dbReference type="EMBL" id="CAF4199027.1"/>
    </source>
</evidence>
<dbReference type="Proteomes" id="UP000663823">
    <property type="component" value="Unassembled WGS sequence"/>
</dbReference>
<dbReference type="OrthoDB" id="9992034at2759"/>
<evidence type="ECO:0000313" key="5">
    <source>
        <dbReference type="EMBL" id="CAF4161325.1"/>
    </source>
</evidence>
<dbReference type="EMBL" id="CAJNOT010004524">
    <property type="protein sequence ID" value="CAF1435401.1"/>
    <property type="molecule type" value="Genomic_DNA"/>
</dbReference>
<dbReference type="EMBL" id="CAJNOH010005291">
    <property type="protein sequence ID" value="CAF1394292.1"/>
    <property type="molecule type" value="Genomic_DNA"/>
</dbReference>
<reference evidence="5" key="1">
    <citation type="submission" date="2021-02" db="EMBL/GenBank/DDBJ databases">
        <authorList>
            <person name="Nowell W R."/>
        </authorList>
    </citation>
    <scope>NUCLEOTIDE SEQUENCE</scope>
</reference>
<dbReference type="EMBL" id="CAJNOO010005473">
    <property type="protein sequence ID" value="CAF1419792.1"/>
    <property type="molecule type" value="Genomic_DNA"/>
</dbReference>